<gene>
    <name evidence="5" type="ORF">CROQUDRAFT_654994</name>
</gene>
<dbReference type="PANTHER" id="PTHR10291">
    <property type="entry name" value="DEHYDRODOLICHYL DIPHOSPHATE SYNTHASE FAMILY MEMBER"/>
    <property type="match status" value="1"/>
</dbReference>
<dbReference type="Proteomes" id="UP000886653">
    <property type="component" value="Unassembled WGS sequence"/>
</dbReference>
<evidence type="ECO:0000256" key="1">
    <source>
        <dbReference type="ARBA" id="ARBA00005432"/>
    </source>
</evidence>
<evidence type="ECO:0000313" key="5">
    <source>
        <dbReference type="EMBL" id="KAG0148297.1"/>
    </source>
</evidence>
<keyword evidence="3" id="KW-0460">Magnesium</keyword>
<reference evidence="5" key="1">
    <citation type="submission" date="2013-11" db="EMBL/GenBank/DDBJ databases">
        <title>Genome sequence of the fusiform rust pathogen reveals effectors for host alternation and coevolution with pine.</title>
        <authorList>
            <consortium name="DOE Joint Genome Institute"/>
            <person name="Smith K."/>
            <person name="Pendleton A."/>
            <person name="Kubisiak T."/>
            <person name="Anderson C."/>
            <person name="Salamov A."/>
            <person name="Aerts A."/>
            <person name="Riley R."/>
            <person name="Clum A."/>
            <person name="Lindquist E."/>
            <person name="Ence D."/>
            <person name="Campbell M."/>
            <person name="Kronenberg Z."/>
            <person name="Feau N."/>
            <person name="Dhillon B."/>
            <person name="Hamelin R."/>
            <person name="Burleigh J."/>
            <person name="Smith J."/>
            <person name="Yandell M."/>
            <person name="Nelson C."/>
            <person name="Grigoriev I."/>
            <person name="Davis J."/>
        </authorList>
    </citation>
    <scope>NUCLEOTIDE SEQUENCE</scope>
    <source>
        <strain evidence="5">G11</strain>
    </source>
</reference>
<dbReference type="FunFam" id="3.40.1180.10:FF:000005">
    <property type="entry name" value="Alkyl transferase"/>
    <property type="match status" value="1"/>
</dbReference>
<dbReference type="SUPFAM" id="SSF64005">
    <property type="entry name" value="Undecaprenyl diphosphate synthase"/>
    <property type="match status" value="1"/>
</dbReference>
<dbReference type="InterPro" id="IPR036424">
    <property type="entry name" value="UPP_synth-like_sf"/>
</dbReference>
<dbReference type="GO" id="GO:0016094">
    <property type="term" value="P:polyprenol biosynthetic process"/>
    <property type="evidence" value="ECO:0007669"/>
    <property type="project" value="TreeGrafter"/>
</dbReference>
<proteinExistence type="inferred from homology"/>
<dbReference type="Pfam" id="PF01255">
    <property type="entry name" value="Prenyltransf"/>
    <property type="match status" value="1"/>
</dbReference>
<dbReference type="PANTHER" id="PTHR10291:SF43">
    <property type="entry name" value="DEHYDRODOLICHYL DIPHOSPHATE SYNTHASE COMPLEX SUBUNIT DHDDS"/>
    <property type="match status" value="1"/>
</dbReference>
<dbReference type="InterPro" id="IPR001441">
    <property type="entry name" value="UPP_synth-like"/>
</dbReference>
<dbReference type="GO" id="GO:1904423">
    <property type="term" value="C:dehydrodolichyl diphosphate synthase complex"/>
    <property type="evidence" value="ECO:0007669"/>
    <property type="project" value="TreeGrafter"/>
</dbReference>
<comment type="similarity">
    <text evidence="1 4">Belongs to the UPP synthase family.</text>
</comment>
<comment type="caution">
    <text evidence="5">The sequence shown here is derived from an EMBL/GenBank/DDBJ whole genome shotgun (WGS) entry which is preliminary data.</text>
</comment>
<keyword evidence="6" id="KW-1185">Reference proteome</keyword>
<dbReference type="GO" id="GO:0005783">
    <property type="term" value="C:endoplasmic reticulum"/>
    <property type="evidence" value="ECO:0007669"/>
    <property type="project" value="TreeGrafter"/>
</dbReference>
<dbReference type="NCBIfam" id="TIGR00055">
    <property type="entry name" value="uppS"/>
    <property type="match status" value="1"/>
</dbReference>
<dbReference type="EC" id="2.5.1.-" evidence="4"/>
<organism evidence="5 6">
    <name type="scientific">Cronartium quercuum f. sp. fusiforme G11</name>
    <dbReference type="NCBI Taxonomy" id="708437"/>
    <lineage>
        <taxon>Eukaryota</taxon>
        <taxon>Fungi</taxon>
        <taxon>Dikarya</taxon>
        <taxon>Basidiomycota</taxon>
        <taxon>Pucciniomycotina</taxon>
        <taxon>Pucciniomycetes</taxon>
        <taxon>Pucciniales</taxon>
        <taxon>Coleosporiaceae</taxon>
        <taxon>Cronartium</taxon>
    </lineage>
</organism>
<dbReference type="Gene3D" id="3.40.1180.10">
    <property type="entry name" value="Decaprenyl diphosphate synthase-like"/>
    <property type="match status" value="1"/>
</dbReference>
<dbReference type="CDD" id="cd00475">
    <property type="entry name" value="Cis_IPPS"/>
    <property type="match status" value="1"/>
</dbReference>
<dbReference type="GO" id="GO:0016020">
    <property type="term" value="C:membrane"/>
    <property type="evidence" value="ECO:0007669"/>
    <property type="project" value="TreeGrafter"/>
</dbReference>
<evidence type="ECO:0000313" key="6">
    <source>
        <dbReference type="Proteomes" id="UP000886653"/>
    </source>
</evidence>
<keyword evidence="2 4" id="KW-0808">Transferase</keyword>
<sequence>MRLAIPSMQTILSLLPKMIPSSLYPSLRTLVIETLKKGPLPTHVGFIMDGNRRFSRSKAVPVEEGHMAGFEALKRVLELMLRLEVPNVTVYAFSFDNFNRPAAEVAKLMDMARTKLLEICQRGQLLDRYGVRVVVIGRKDLLPIDIQNMVVKVEAMTAHNTRGCLNVAFPYSSQEEIATAMCRNMQDSLSHNTPITAESIEQKLYTAHSPPLDILVRTSGVRRLSDFLLAQTSIINDKTVGPSIHFVERYWPDFGILDVLPIIMGWQAEEMFKRTFGRWSKLMA</sequence>
<evidence type="ECO:0000256" key="4">
    <source>
        <dbReference type="RuleBase" id="RU363018"/>
    </source>
</evidence>
<evidence type="ECO:0000256" key="2">
    <source>
        <dbReference type="ARBA" id="ARBA00022679"/>
    </source>
</evidence>
<protein>
    <recommendedName>
        <fullName evidence="4">Alkyl transferase</fullName>
        <ecNumber evidence="4">2.5.1.-</ecNumber>
    </recommendedName>
</protein>
<dbReference type="GO" id="GO:0005811">
    <property type="term" value="C:lipid droplet"/>
    <property type="evidence" value="ECO:0007669"/>
    <property type="project" value="TreeGrafter"/>
</dbReference>
<accession>A0A9P6TDE9</accession>
<name>A0A9P6TDE9_9BASI</name>
<dbReference type="EMBL" id="MU167238">
    <property type="protein sequence ID" value="KAG0148297.1"/>
    <property type="molecule type" value="Genomic_DNA"/>
</dbReference>
<dbReference type="GO" id="GO:0045547">
    <property type="term" value="F:ditrans,polycis-polyprenyl diphosphate synthase [(2E,6E)-farnesyl diphosphate specific] activity"/>
    <property type="evidence" value="ECO:0007669"/>
    <property type="project" value="TreeGrafter"/>
</dbReference>
<evidence type="ECO:0000256" key="3">
    <source>
        <dbReference type="ARBA" id="ARBA00022842"/>
    </source>
</evidence>
<dbReference type="OrthoDB" id="4173905at2759"/>
<dbReference type="AlphaFoldDB" id="A0A9P6TDE9"/>